<accession>A0ABZ2G5A6</accession>
<keyword evidence="1" id="KW-0472">Membrane</keyword>
<organism evidence="2 3">
    <name type="scientific">Sphingomonas kaistensis</name>
    <dbReference type="NCBI Taxonomy" id="298708"/>
    <lineage>
        <taxon>Bacteria</taxon>
        <taxon>Pseudomonadati</taxon>
        <taxon>Pseudomonadota</taxon>
        <taxon>Alphaproteobacteria</taxon>
        <taxon>Sphingomonadales</taxon>
        <taxon>Sphingomonadaceae</taxon>
        <taxon>Sphingomonas</taxon>
    </lineage>
</organism>
<proteinExistence type="predicted"/>
<protein>
    <submittedName>
        <fullName evidence="2">Uncharacterized protein</fullName>
    </submittedName>
</protein>
<keyword evidence="1" id="KW-0812">Transmembrane</keyword>
<keyword evidence="1" id="KW-1133">Transmembrane helix</keyword>
<feature type="transmembrane region" description="Helical" evidence="1">
    <location>
        <begin position="121"/>
        <end position="140"/>
    </location>
</feature>
<keyword evidence="3" id="KW-1185">Reference proteome</keyword>
<evidence type="ECO:0000256" key="1">
    <source>
        <dbReference type="SAM" id="Phobius"/>
    </source>
</evidence>
<name>A0ABZ2G5A6_9SPHN</name>
<dbReference type="Proteomes" id="UP001382935">
    <property type="component" value="Chromosome"/>
</dbReference>
<evidence type="ECO:0000313" key="3">
    <source>
        <dbReference type="Proteomes" id="UP001382935"/>
    </source>
</evidence>
<feature type="transmembrane region" description="Helical" evidence="1">
    <location>
        <begin position="152"/>
        <end position="171"/>
    </location>
</feature>
<dbReference type="EMBL" id="CP145607">
    <property type="protein sequence ID" value="WWM71699.1"/>
    <property type="molecule type" value="Genomic_DNA"/>
</dbReference>
<gene>
    <name evidence="2" type="ORF">V6R86_13735</name>
</gene>
<dbReference type="RefSeq" id="WP_338505316.1">
    <property type="nucleotide sequence ID" value="NZ_CP145607.1"/>
</dbReference>
<reference evidence="2 3" key="1">
    <citation type="submission" date="2024-02" db="EMBL/GenBank/DDBJ databases">
        <title>Full genome sequence of Sphingomonas kaistensis.</title>
        <authorList>
            <person name="Poletto B.L."/>
            <person name="Silva G."/>
            <person name="Galante D."/>
            <person name="Campos K.R."/>
            <person name="Santos M.B.N."/>
            <person name="Sacchi C.T."/>
        </authorList>
    </citation>
    <scope>NUCLEOTIDE SEQUENCE [LARGE SCALE GENOMIC DNA]</scope>
    <source>
        <strain evidence="2 3">MA4R</strain>
    </source>
</reference>
<evidence type="ECO:0000313" key="2">
    <source>
        <dbReference type="EMBL" id="WWM71699.1"/>
    </source>
</evidence>
<feature type="transmembrane region" description="Helical" evidence="1">
    <location>
        <begin position="178"/>
        <end position="196"/>
    </location>
</feature>
<feature type="transmembrane region" description="Helical" evidence="1">
    <location>
        <begin position="55"/>
        <end position="81"/>
    </location>
</feature>
<sequence>MTNTVPPNFRLSLADLATALGLIAAATSACAYAYGLGYFFSIEPRFLSVFSFSDLIMLFTSSLSTMIFFSIAVGPSVLLILSRNILKDAFADESMLKFKPDQSASSQKPEKTTSQSFNKEFIAAFAIMVLVLFFLMIVIIQDFQSSDPASFSPLPEFLMVFSLPILALSLNKRRNLRIAGATLTPLFLLAAVYVAGDVAGRRDRYENGKIRGLPCAFIKNQRACYDLLFAGSEVVLLRGNGHTIVLAREKLSSIQNRSSQNH</sequence>